<evidence type="ECO:0000313" key="3">
    <source>
        <dbReference type="Proteomes" id="UP001205566"/>
    </source>
</evidence>
<accession>A0ABT1P1H8</accession>
<gene>
    <name evidence="2" type="ORF">HXX02_05950</name>
</gene>
<dbReference type="EMBL" id="JACASI010000015">
    <property type="protein sequence ID" value="MCQ3828979.1"/>
    <property type="molecule type" value="Genomic_DNA"/>
</dbReference>
<keyword evidence="1" id="KW-0732">Signal</keyword>
<protein>
    <recommendedName>
        <fullName evidence="4">Transporter</fullName>
    </recommendedName>
</protein>
<proteinExistence type="predicted"/>
<organism evidence="2 3">
    <name type="scientific">Microbulbifer elongatus</name>
    <dbReference type="NCBI Taxonomy" id="86173"/>
    <lineage>
        <taxon>Bacteria</taxon>
        <taxon>Pseudomonadati</taxon>
        <taxon>Pseudomonadota</taxon>
        <taxon>Gammaproteobacteria</taxon>
        <taxon>Cellvibrionales</taxon>
        <taxon>Microbulbiferaceae</taxon>
        <taxon>Microbulbifer</taxon>
    </lineage>
</organism>
<sequence>MNRLGKHFICLSPLALAISSTPALSHDSALPAYLPESHAPAGVMADHLHQQGEWMLGYRYLRETFSGLYSGSHKTTAAAAGHAGYSMVPTTMTMEMHMLDIMYAVSDSLTLMFMPQTMSMEMGMAMTGVSHDHHMGGMGEMSGMNGDGMGHDMDMHGSHSHGTSGTGDTVVAGLFRIVDNRGYKLHGTLGISAPTGDVDLKNADGTFVHYGMQLGTGTWDLMPSLTYTSGHNRLSWGAQANARLPMQEENDSGFSFGERYGATAWGAYRVADWMSISTRLGYTKQHDINGHYNGPHNHASPSDLQGNYGGEFVDAALGVNLVPQAGPFAGVRLGLEWTNSVSAHYNGYQLGRDDGLNMSLSYAFD</sequence>
<comment type="caution">
    <text evidence="2">The sequence shown here is derived from an EMBL/GenBank/DDBJ whole genome shotgun (WGS) entry which is preliminary data.</text>
</comment>
<feature type="chain" id="PRO_5046668584" description="Transporter" evidence="1">
    <location>
        <begin position="26"/>
        <end position="365"/>
    </location>
</feature>
<name>A0ABT1P1H8_9GAMM</name>
<evidence type="ECO:0000256" key="1">
    <source>
        <dbReference type="SAM" id="SignalP"/>
    </source>
</evidence>
<reference evidence="2" key="1">
    <citation type="thesis" date="2020" institute="Technische Universitat Dresden" country="Dresden, Germany">
        <title>The Agarolytic System of Microbulbifer elongatus PORT2, Isolated from Batu Karas, Pangandaran West Java Indonesia.</title>
        <authorList>
            <person name="Anggraeni S.R."/>
        </authorList>
    </citation>
    <scope>NUCLEOTIDE SEQUENCE</scope>
    <source>
        <strain evidence="2">PORT2</strain>
    </source>
</reference>
<evidence type="ECO:0008006" key="4">
    <source>
        <dbReference type="Google" id="ProtNLM"/>
    </source>
</evidence>
<feature type="signal peptide" evidence="1">
    <location>
        <begin position="1"/>
        <end position="25"/>
    </location>
</feature>
<dbReference type="RefSeq" id="WP_255873795.1">
    <property type="nucleotide sequence ID" value="NZ_JACASI010000015.1"/>
</dbReference>
<evidence type="ECO:0000313" key="2">
    <source>
        <dbReference type="EMBL" id="MCQ3828979.1"/>
    </source>
</evidence>
<keyword evidence="3" id="KW-1185">Reference proteome</keyword>
<dbReference type="Proteomes" id="UP001205566">
    <property type="component" value="Unassembled WGS sequence"/>
</dbReference>